<dbReference type="PROSITE" id="PS50125">
    <property type="entry name" value="GUANYLATE_CYCLASE_2"/>
    <property type="match status" value="1"/>
</dbReference>
<proteinExistence type="predicted"/>
<gene>
    <name evidence="2" type="ORF">J2X15_000580</name>
</gene>
<name>A0ABU1ZIE4_9BURK</name>
<protein>
    <submittedName>
        <fullName evidence="2">Class 3 adenylate cyclase</fullName>
    </submittedName>
</protein>
<dbReference type="RefSeq" id="WP_310339348.1">
    <property type="nucleotide sequence ID" value="NZ_JAVDXO010000001.1"/>
</dbReference>
<feature type="domain" description="Guanylate cyclase" evidence="1">
    <location>
        <begin position="35"/>
        <end position="147"/>
    </location>
</feature>
<reference evidence="2 3" key="1">
    <citation type="submission" date="2023-07" db="EMBL/GenBank/DDBJ databases">
        <title>Sorghum-associated microbial communities from plants grown in Nebraska, USA.</title>
        <authorList>
            <person name="Schachtman D."/>
        </authorList>
    </citation>
    <scope>NUCLEOTIDE SEQUENCE [LARGE SCALE GENOMIC DNA]</scope>
    <source>
        <strain evidence="2 3">BE308</strain>
    </source>
</reference>
<dbReference type="Gene3D" id="3.30.70.1230">
    <property type="entry name" value="Nucleotide cyclase"/>
    <property type="match status" value="1"/>
</dbReference>
<sequence length="195" mass="20952">MHAFAALLDTLIATPEARKPGVEQMILDTFQRRKAVLALDMSGFTLTVRRDGILAYLCQIRRMHKITRPLVLAHHGEVVKNEADNLLAVFDDVADAVAAALAMVNAAVVEGQAPLLAFSVGIDVGEILLLEQVDCFGDAVNLAYKLGEDIARPGEVLVTQRVREQLTDTAGLGFQSIQVSISGMDVTTFAVTPAP</sequence>
<dbReference type="InterPro" id="IPR050697">
    <property type="entry name" value="Adenylyl/Guanylyl_Cyclase_3/4"/>
</dbReference>
<dbReference type="SUPFAM" id="SSF55073">
    <property type="entry name" value="Nucleotide cyclase"/>
    <property type="match status" value="1"/>
</dbReference>
<dbReference type="PANTHER" id="PTHR43081:SF1">
    <property type="entry name" value="ADENYLATE CYCLASE, TERMINAL-DIFFERENTIATION SPECIFIC"/>
    <property type="match status" value="1"/>
</dbReference>
<accession>A0ABU1ZIE4</accession>
<keyword evidence="3" id="KW-1185">Reference proteome</keyword>
<dbReference type="PANTHER" id="PTHR43081">
    <property type="entry name" value="ADENYLATE CYCLASE, TERMINAL-DIFFERENTIATION SPECIFIC-RELATED"/>
    <property type="match status" value="1"/>
</dbReference>
<evidence type="ECO:0000313" key="2">
    <source>
        <dbReference type="EMBL" id="MDR7305314.1"/>
    </source>
</evidence>
<comment type="caution">
    <text evidence="2">The sequence shown here is derived from an EMBL/GenBank/DDBJ whole genome shotgun (WGS) entry which is preliminary data.</text>
</comment>
<dbReference type="EMBL" id="JAVDXO010000001">
    <property type="protein sequence ID" value="MDR7305314.1"/>
    <property type="molecule type" value="Genomic_DNA"/>
</dbReference>
<dbReference type="InterPro" id="IPR001054">
    <property type="entry name" value="A/G_cyclase"/>
</dbReference>
<evidence type="ECO:0000313" key="3">
    <source>
        <dbReference type="Proteomes" id="UP001268089"/>
    </source>
</evidence>
<evidence type="ECO:0000259" key="1">
    <source>
        <dbReference type="PROSITE" id="PS50125"/>
    </source>
</evidence>
<organism evidence="2 3">
    <name type="scientific">Rhodoferax saidenbachensis</name>
    <dbReference type="NCBI Taxonomy" id="1484693"/>
    <lineage>
        <taxon>Bacteria</taxon>
        <taxon>Pseudomonadati</taxon>
        <taxon>Pseudomonadota</taxon>
        <taxon>Betaproteobacteria</taxon>
        <taxon>Burkholderiales</taxon>
        <taxon>Comamonadaceae</taxon>
        <taxon>Rhodoferax</taxon>
    </lineage>
</organism>
<dbReference type="InterPro" id="IPR029787">
    <property type="entry name" value="Nucleotide_cyclase"/>
</dbReference>
<dbReference type="Proteomes" id="UP001268089">
    <property type="component" value="Unassembled WGS sequence"/>
</dbReference>